<dbReference type="RefSeq" id="WP_184748309.1">
    <property type="nucleotide sequence ID" value="NZ_JACHGJ010000009.1"/>
</dbReference>
<dbReference type="Proteomes" id="UP000587760">
    <property type="component" value="Unassembled WGS sequence"/>
</dbReference>
<gene>
    <name evidence="2" type="ORF">HNR50_003763</name>
</gene>
<sequence length="107" mass="12817">MKSTDIERRNRDLKRAQKKQEMLDRKTSREQRSVGDFINAFVELFFYDGERIYNLDMSDDILFLLEEMKDEQPEKQWDNILTKAVKKTKVKEKDDAIAKLKEIGEIE</sequence>
<reference evidence="2 3" key="1">
    <citation type="submission" date="2020-08" db="EMBL/GenBank/DDBJ databases">
        <title>Genomic Encyclopedia of Type Strains, Phase IV (KMG-IV): sequencing the most valuable type-strain genomes for metagenomic binning, comparative biology and taxonomic classification.</title>
        <authorList>
            <person name="Goeker M."/>
        </authorList>
    </citation>
    <scope>NUCLEOTIDE SEQUENCE [LARGE SCALE GENOMIC DNA]</scope>
    <source>
        <strain evidence="2 3">DSM 2461</strain>
    </source>
</reference>
<name>A0A841RDG0_9SPIO</name>
<organism evidence="2 3">
    <name type="scientific">Spirochaeta isovalerica</name>
    <dbReference type="NCBI Taxonomy" id="150"/>
    <lineage>
        <taxon>Bacteria</taxon>
        <taxon>Pseudomonadati</taxon>
        <taxon>Spirochaetota</taxon>
        <taxon>Spirochaetia</taxon>
        <taxon>Spirochaetales</taxon>
        <taxon>Spirochaetaceae</taxon>
        <taxon>Spirochaeta</taxon>
    </lineage>
</organism>
<protein>
    <submittedName>
        <fullName evidence="2">Uncharacterized protein</fullName>
    </submittedName>
</protein>
<dbReference type="EMBL" id="JACHGJ010000009">
    <property type="protein sequence ID" value="MBB6482075.1"/>
    <property type="molecule type" value="Genomic_DNA"/>
</dbReference>
<comment type="caution">
    <text evidence="2">The sequence shown here is derived from an EMBL/GenBank/DDBJ whole genome shotgun (WGS) entry which is preliminary data.</text>
</comment>
<evidence type="ECO:0000313" key="2">
    <source>
        <dbReference type="EMBL" id="MBB6482075.1"/>
    </source>
</evidence>
<evidence type="ECO:0000313" key="3">
    <source>
        <dbReference type="Proteomes" id="UP000587760"/>
    </source>
</evidence>
<dbReference type="AlphaFoldDB" id="A0A841RDG0"/>
<keyword evidence="3" id="KW-1185">Reference proteome</keyword>
<evidence type="ECO:0000256" key="1">
    <source>
        <dbReference type="SAM" id="MobiDB-lite"/>
    </source>
</evidence>
<dbReference type="NCBIfam" id="NF047642">
    <property type="entry name" value="LB_289_fam"/>
    <property type="match status" value="1"/>
</dbReference>
<proteinExistence type="predicted"/>
<accession>A0A841RDG0</accession>
<feature type="region of interest" description="Disordered" evidence="1">
    <location>
        <begin position="1"/>
        <end position="30"/>
    </location>
</feature>